<feature type="transmembrane region" description="Helical" evidence="7">
    <location>
        <begin position="187"/>
        <end position="209"/>
    </location>
</feature>
<comment type="subcellular location">
    <subcellularLocation>
        <location evidence="1 7">Cell membrane</location>
        <topology evidence="1 7">Multi-pass membrane protein</topology>
    </subcellularLocation>
</comment>
<feature type="transmembrane region" description="Helical" evidence="7">
    <location>
        <begin position="80"/>
        <end position="101"/>
    </location>
</feature>
<evidence type="ECO:0000256" key="4">
    <source>
        <dbReference type="ARBA" id="ARBA00022692"/>
    </source>
</evidence>
<evidence type="ECO:0000259" key="8">
    <source>
        <dbReference type="PROSITE" id="PS50928"/>
    </source>
</evidence>
<dbReference type="SUPFAM" id="SSF161098">
    <property type="entry name" value="MetI-like"/>
    <property type="match status" value="1"/>
</dbReference>
<evidence type="ECO:0000313" key="10">
    <source>
        <dbReference type="Proteomes" id="UP001597079"/>
    </source>
</evidence>
<comment type="similarity">
    <text evidence="7">Belongs to the binding-protein-dependent transport system permease family.</text>
</comment>
<keyword evidence="6 7" id="KW-0472">Membrane</keyword>
<evidence type="ECO:0000256" key="1">
    <source>
        <dbReference type="ARBA" id="ARBA00004651"/>
    </source>
</evidence>
<feature type="transmembrane region" description="Helical" evidence="7">
    <location>
        <begin position="113"/>
        <end position="134"/>
    </location>
</feature>
<dbReference type="Proteomes" id="UP001597079">
    <property type="component" value="Unassembled WGS sequence"/>
</dbReference>
<keyword evidence="2 7" id="KW-0813">Transport</keyword>
<dbReference type="Pfam" id="PF00528">
    <property type="entry name" value="BPD_transp_1"/>
    <property type="match status" value="1"/>
</dbReference>
<name>A0ABW4JPS7_9BACL</name>
<keyword evidence="5 7" id="KW-1133">Transmembrane helix</keyword>
<evidence type="ECO:0000313" key="9">
    <source>
        <dbReference type="EMBL" id="MFD1677155.1"/>
    </source>
</evidence>
<comment type="caution">
    <text evidence="9">The sequence shown here is derived from an EMBL/GenBank/DDBJ whole genome shotgun (WGS) entry which is preliminary data.</text>
</comment>
<feature type="domain" description="ABC transmembrane type-1" evidence="8">
    <location>
        <begin position="76"/>
        <end position="266"/>
    </location>
</feature>
<evidence type="ECO:0000256" key="6">
    <source>
        <dbReference type="ARBA" id="ARBA00023136"/>
    </source>
</evidence>
<protein>
    <submittedName>
        <fullName evidence="9">Carbohydrate ABC transporter permease</fullName>
    </submittedName>
</protein>
<proteinExistence type="inferred from homology"/>
<keyword evidence="4 7" id="KW-0812">Transmembrane</keyword>
<reference evidence="10" key="1">
    <citation type="journal article" date="2019" name="Int. J. Syst. Evol. Microbiol.">
        <title>The Global Catalogue of Microorganisms (GCM) 10K type strain sequencing project: providing services to taxonomists for standard genome sequencing and annotation.</title>
        <authorList>
            <consortium name="The Broad Institute Genomics Platform"/>
            <consortium name="The Broad Institute Genome Sequencing Center for Infectious Disease"/>
            <person name="Wu L."/>
            <person name="Ma J."/>
        </authorList>
    </citation>
    <scope>NUCLEOTIDE SEQUENCE [LARGE SCALE GENOMIC DNA]</scope>
    <source>
        <strain evidence="10">CGMCC 1.12286</strain>
    </source>
</reference>
<dbReference type="CDD" id="cd06261">
    <property type="entry name" value="TM_PBP2"/>
    <property type="match status" value="1"/>
</dbReference>
<sequence length="281" mass="31540">MQRSIDSKGFSFPKLGLYLFLCIWLIISIFPFYWLLVAATRGTSSIFAYPPHLLFGNMLGKNFRDLLAAIPFFQSMWNSFLVACIGTVLTLFFTSLAGFAFAKFHFPGKKPLFWLLLATMMVPGQMNIVPMFTIMKTFHWADHLVALIVPGLVSAFGIFWIKQFSESSIHDDLLNAGRIDGCGIFRLYFNVALPVMRPSLAALGIFLFMGSWNDYMWPLVVLNTPSHYTLQVMLSTLNGLYTTDYGMVMMGTLLGVIPLIILFAIFSRKIMGSVTVGAIKS</sequence>
<keyword evidence="3" id="KW-1003">Cell membrane</keyword>
<organism evidence="9 10">
    <name type="scientific">Alicyclobacillus fodiniaquatilis</name>
    <dbReference type="NCBI Taxonomy" id="1661150"/>
    <lineage>
        <taxon>Bacteria</taxon>
        <taxon>Bacillati</taxon>
        <taxon>Bacillota</taxon>
        <taxon>Bacilli</taxon>
        <taxon>Bacillales</taxon>
        <taxon>Alicyclobacillaceae</taxon>
        <taxon>Alicyclobacillus</taxon>
    </lineage>
</organism>
<evidence type="ECO:0000256" key="5">
    <source>
        <dbReference type="ARBA" id="ARBA00022989"/>
    </source>
</evidence>
<dbReference type="PANTHER" id="PTHR43744">
    <property type="entry name" value="ABC TRANSPORTER PERMEASE PROTEIN MG189-RELATED-RELATED"/>
    <property type="match status" value="1"/>
</dbReference>
<dbReference type="EMBL" id="JBHUCX010000087">
    <property type="protein sequence ID" value="MFD1677155.1"/>
    <property type="molecule type" value="Genomic_DNA"/>
</dbReference>
<evidence type="ECO:0000256" key="7">
    <source>
        <dbReference type="RuleBase" id="RU363032"/>
    </source>
</evidence>
<dbReference type="Gene3D" id="1.10.3720.10">
    <property type="entry name" value="MetI-like"/>
    <property type="match status" value="1"/>
</dbReference>
<feature type="transmembrane region" description="Helical" evidence="7">
    <location>
        <begin position="140"/>
        <end position="161"/>
    </location>
</feature>
<accession>A0ABW4JPS7</accession>
<gene>
    <name evidence="9" type="ORF">ACFSB2_21000</name>
</gene>
<dbReference type="RefSeq" id="WP_377945070.1">
    <property type="nucleotide sequence ID" value="NZ_JBHUCX010000087.1"/>
</dbReference>
<dbReference type="PANTHER" id="PTHR43744:SF12">
    <property type="entry name" value="ABC TRANSPORTER PERMEASE PROTEIN MG189-RELATED"/>
    <property type="match status" value="1"/>
</dbReference>
<evidence type="ECO:0000256" key="2">
    <source>
        <dbReference type="ARBA" id="ARBA00022448"/>
    </source>
</evidence>
<dbReference type="InterPro" id="IPR035906">
    <property type="entry name" value="MetI-like_sf"/>
</dbReference>
<evidence type="ECO:0000256" key="3">
    <source>
        <dbReference type="ARBA" id="ARBA00022475"/>
    </source>
</evidence>
<dbReference type="PROSITE" id="PS50928">
    <property type="entry name" value="ABC_TM1"/>
    <property type="match status" value="1"/>
</dbReference>
<feature type="transmembrane region" description="Helical" evidence="7">
    <location>
        <begin position="245"/>
        <end position="266"/>
    </location>
</feature>
<keyword evidence="10" id="KW-1185">Reference proteome</keyword>
<feature type="transmembrane region" description="Helical" evidence="7">
    <location>
        <begin position="15"/>
        <end position="36"/>
    </location>
</feature>
<dbReference type="InterPro" id="IPR000515">
    <property type="entry name" value="MetI-like"/>
</dbReference>